<evidence type="ECO:0000259" key="1">
    <source>
        <dbReference type="Pfam" id="PF14301"/>
    </source>
</evidence>
<sequence>MGTVKTEISGETADVRNARYDENGSILVEVKLAGRDWWTNYMVTANETSAEEQRFYSDLVAGKYGSVTPFTVTPEMIRAAKDGKRGEINAWRDEQEDGNYLFQYNGHRWDYGKATQDRMSISLAMAKKGLLPEGFAWTDGDNNIVPVTNYSLIALAGAIEQAMFEKGVQINQRQLQMKAEVEALTTLPAIRAYHPGWPDDTDTTMSGAG</sequence>
<comment type="caution">
    <text evidence="2">The sequence shown here is derived from an EMBL/GenBank/DDBJ whole genome shotgun (WGS) entry which is preliminary data.</text>
</comment>
<dbReference type="EMBL" id="DAAUNW010000037">
    <property type="protein sequence ID" value="HAF2212650.1"/>
    <property type="molecule type" value="Genomic_DNA"/>
</dbReference>
<reference evidence="2" key="1">
    <citation type="journal article" date="2018" name="Genome Biol.">
        <title>SKESA: strategic k-mer extension for scrupulous assemblies.</title>
        <authorList>
            <person name="Souvorov A."/>
            <person name="Agarwala R."/>
            <person name="Lipman D.J."/>
        </authorList>
    </citation>
    <scope>NUCLEOTIDE SEQUENCE</scope>
    <source>
        <strain evidence="2">MA.GW_S00744-09</strain>
    </source>
</reference>
<feature type="domain" description="DUF4376" evidence="1">
    <location>
        <begin position="80"/>
        <end position="186"/>
    </location>
</feature>
<dbReference type="Pfam" id="PF14301">
    <property type="entry name" value="DUF4376"/>
    <property type="match status" value="1"/>
</dbReference>
<dbReference type="InterPro" id="IPR025484">
    <property type="entry name" value="DUF4376"/>
</dbReference>
<gene>
    <name evidence="2" type="ORF">G9E81_005440</name>
</gene>
<dbReference type="AlphaFoldDB" id="A0A743U6X0"/>
<proteinExistence type="predicted"/>
<reference evidence="2" key="2">
    <citation type="submission" date="2020-02" db="EMBL/GenBank/DDBJ databases">
        <authorList>
            <consortium name="NCBI Pathogen Detection Project"/>
        </authorList>
    </citation>
    <scope>NUCLEOTIDE SEQUENCE</scope>
    <source>
        <strain evidence="2">MA.GW_S00744-09</strain>
    </source>
</reference>
<evidence type="ECO:0000313" key="2">
    <source>
        <dbReference type="EMBL" id="HAF2212650.1"/>
    </source>
</evidence>
<name>A0A743U6X0_SALER</name>
<accession>A0A743U6X0</accession>
<protein>
    <submittedName>
        <fullName evidence="2">DUF4376 domain-containing protein</fullName>
    </submittedName>
</protein>
<organism evidence="2">
    <name type="scientific">Salmonella enterica</name>
    <name type="common">Salmonella choleraesuis</name>
    <dbReference type="NCBI Taxonomy" id="28901"/>
    <lineage>
        <taxon>Bacteria</taxon>
        <taxon>Pseudomonadati</taxon>
        <taxon>Pseudomonadota</taxon>
        <taxon>Gammaproteobacteria</taxon>
        <taxon>Enterobacterales</taxon>
        <taxon>Enterobacteriaceae</taxon>
        <taxon>Salmonella</taxon>
    </lineage>
</organism>